<keyword evidence="1" id="KW-1133">Transmembrane helix</keyword>
<evidence type="ECO:0000313" key="2">
    <source>
        <dbReference type="EMBL" id="CAI2387905.1"/>
    </source>
</evidence>
<proteinExistence type="predicted"/>
<keyword evidence="3" id="KW-1185">Reference proteome</keyword>
<feature type="transmembrane region" description="Helical" evidence="1">
    <location>
        <begin position="128"/>
        <end position="147"/>
    </location>
</feature>
<accession>A0AAD2DCQ1</accession>
<feature type="transmembrane region" description="Helical" evidence="1">
    <location>
        <begin position="48"/>
        <end position="69"/>
    </location>
</feature>
<organism evidence="2 3">
    <name type="scientific">Euplotes crassus</name>
    <dbReference type="NCBI Taxonomy" id="5936"/>
    <lineage>
        <taxon>Eukaryota</taxon>
        <taxon>Sar</taxon>
        <taxon>Alveolata</taxon>
        <taxon>Ciliophora</taxon>
        <taxon>Intramacronucleata</taxon>
        <taxon>Spirotrichea</taxon>
        <taxon>Hypotrichia</taxon>
        <taxon>Euplotida</taxon>
        <taxon>Euplotidae</taxon>
        <taxon>Moneuplotes</taxon>
    </lineage>
</organism>
<protein>
    <submittedName>
        <fullName evidence="2">Uncharacterized protein</fullName>
    </submittedName>
</protein>
<feature type="transmembrane region" description="Helical" evidence="1">
    <location>
        <begin position="12"/>
        <end position="36"/>
    </location>
</feature>
<evidence type="ECO:0000313" key="3">
    <source>
        <dbReference type="Proteomes" id="UP001295684"/>
    </source>
</evidence>
<keyword evidence="1" id="KW-0472">Membrane</keyword>
<evidence type="ECO:0000256" key="1">
    <source>
        <dbReference type="SAM" id="Phobius"/>
    </source>
</evidence>
<keyword evidence="1" id="KW-0812">Transmembrane</keyword>
<name>A0AAD2DCQ1_EUPCR</name>
<dbReference type="AlphaFoldDB" id="A0AAD2DCQ1"/>
<reference evidence="2" key="1">
    <citation type="submission" date="2023-07" db="EMBL/GenBank/DDBJ databases">
        <authorList>
            <consortium name="AG Swart"/>
            <person name="Singh M."/>
            <person name="Singh A."/>
            <person name="Seah K."/>
            <person name="Emmerich C."/>
        </authorList>
    </citation>
    <scope>NUCLEOTIDE SEQUENCE</scope>
    <source>
        <strain evidence="2">DP1</strain>
    </source>
</reference>
<feature type="transmembrane region" description="Helical" evidence="1">
    <location>
        <begin position="89"/>
        <end position="108"/>
    </location>
</feature>
<sequence>MDSLLFWCPISILESTVIVLLKLGSCSLIIVLIYEFSKSSSDPCTNKIIVFEILTHFSTMASIFSFVLWSNFLSTSWIIPGRSRQLKAALFLVYMLTTTSLLVSIIFFDVPSLPSLLSSSSLCFVSSWIASSQICSTLSLTSCSFFVSKDSPTL</sequence>
<gene>
    <name evidence="2" type="ORF">ECRASSUSDP1_LOCUS29539</name>
</gene>
<dbReference type="EMBL" id="CAMPGE010030385">
    <property type="protein sequence ID" value="CAI2387905.1"/>
    <property type="molecule type" value="Genomic_DNA"/>
</dbReference>
<dbReference type="Proteomes" id="UP001295684">
    <property type="component" value="Unassembled WGS sequence"/>
</dbReference>
<comment type="caution">
    <text evidence="2">The sequence shown here is derived from an EMBL/GenBank/DDBJ whole genome shotgun (WGS) entry which is preliminary data.</text>
</comment>